<dbReference type="KEGG" id="eiv:EIN_487700"/>
<keyword evidence="2" id="KW-1133">Transmembrane helix</keyword>
<dbReference type="OMA" id="FAVPHYT"/>
<dbReference type="Proteomes" id="UP000014680">
    <property type="component" value="Unassembled WGS sequence"/>
</dbReference>
<dbReference type="GeneID" id="14888120"/>
<keyword evidence="2" id="KW-0812">Transmembrane</keyword>
<feature type="transmembrane region" description="Helical" evidence="2">
    <location>
        <begin position="85"/>
        <end position="104"/>
    </location>
</feature>
<dbReference type="EMBL" id="KB206670">
    <property type="protein sequence ID" value="ELP89268.1"/>
    <property type="molecule type" value="Genomic_DNA"/>
</dbReference>
<keyword evidence="2" id="KW-0472">Membrane</keyword>
<feature type="compositionally biased region" description="Basic and acidic residues" evidence="1">
    <location>
        <begin position="254"/>
        <end position="270"/>
    </location>
</feature>
<dbReference type="RefSeq" id="XP_004256039.1">
    <property type="nucleotide sequence ID" value="XM_004255991.1"/>
</dbReference>
<dbReference type="AlphaFoldDB" id="A0A0A1UAU0"/>
<sequence length="270" mass="30242">MKKIVLRLVTVVVGVLLIICILGSFVAFSFAVPHYTYNKDTGLSFDGEKKEGVSCDSKSAKAFRLIVDKFTYQCGYHTTTDVFGYLFYITSLAMSVCAVVFYFFQKKRFFYPGVAMALLTVVMLIATVYMTSVDTHAGSKDCSVFKAAFKSENVKCEKWVFVLPAVTTSIAAVFALAMPPLMMVTRCSKDDSAIGDESILVKEKKPATKKDTKKVENKKNNDFDFGSREQYQYLTPKETSSAQEQKQQTPPPPTEHHDSDFIDFSAMKHD</sequence>
<feature type="compositionally biased region" description="Polar residues" evidence="1">
    <location>
        <begin position="229"/>
        <end position="242"/>
    </location>
</feature>
<name>A0A0A1UAU0_ENTIV</name>
<feature type="transmembrane region" description="Helical" evidence="2">
    <location>
        <begin position="109"/>
        <end position="130"/>
    </location>
</feature>
<protein>
    <submittedName>
        <fullName evidence="3">Uncharacterized protein</fullName>
    </submittedName>
</protein>
<evidence type="ECO:0000256" key="2">
    <source>
        <dbReference type="SAM" id="Phobius"/>
    </source>
</evidence>
<dbReference type="VEuPathDB" id="AmoebaDB:EIN_487700"/>
<accession>A0A0A1UAU0</accession>
<gene>
    <name evidence="3" type="ORF">EIN_487700</name>
</gene>
<evidence type="ECO:0000313" key="4">
    <source>
        <dbReference type="Proteomes" id="UP000014680"/>
    </source>
</evidence>
<feature type="region of interest" description="Disordered" evidence="1">
    <location>
        <begin position="205"/>
        <end position="270"/>
    </location>
</feature>
<feature type="transmembrane region" description="Helical" evidence="2">
    <location>
        <begin position="7"/>
        <end position="32"/>
    </location>
</feature>
<evidence type="ECO:0000313" key="3">
    <source>
        <dbReference type="EMBL" id="ELP89268.1"/>
    </source>
</evidence>
<proteinExistence type="predicted"/>
<organism evidence="3 4">
    <name type="scientific">Entamoeba invadens IP1</name>
    <dbReference type="NCBI Taxonomy" id="370355"/>
    <lineage>
        <taxon>Eukaryota</taxon>
        <taxon>Amoebozoa</taxon>
        <taxon>Evosea</taxon>
        <taxon>Archamoebae</taxon>
        <taxon>Mastigamoebida</taxon>
        <taxon>Entamoebidae</taxon>
        <taxon>Entamoeba</taxon>
    </lineage>
</organism>
<evidence type="ECO:0000256" key="1">
    <source>
        <dbReference type="SAM" id="MobiDB-lite"/>
    </source>
</evidence>
<keyword evidence="4" id="KW-1185">Reference proteome</keyword>
<reference evidence="3 4" key="1">
    <citation type="submission" date="2012-10" db="EMBL/GenBank/DDBJ databases">
        <authorList>
            <person name="Zafar N."/>
            <person name="Inman J."/>
            <person name="Hall N."/>
            <person name="Lorenzi H."/>
            <person name="Caler E."/>
        </authorList>
    </citation>
    <scope>NUCLEOTIDE SEQUENCE [LARGE SCALE GENOMIC DNA]</scope>
    <source>
        <strain evidence="3 4">IP1</strain>
    </source>
</reference>
<feature type="transmembrane region" description="Helical" evidence="2">
    <location>
        <begin position="159"/>
        <end position="179"/>
    </location>
</feature>
<feature type="compositionally biased region" description="Basic and acidic residues" evidence="1">
    <location>
        <begin position="205"/>
        <end position="227"/>
    </location>
</feature>